<dbReference type="NCBIfam" id="TIGR01730">
    <property type="entry name" value="RND_mfp"/>
    <property type="match status" value="1"/>
</dbReference>
<dbReference type="FunFam" id="2.40.30.170:FF:000010">
    <property type="entry name" value="Efflux RND transporter periplasmic adaptor subunit"/>
    <property type="match status" value="1"/>
</dbReference>
<dbReference type="Pfam" id="PF25954">
    <property type="entry name" value="Beta-barrel_RND_2"/>
    <property type="match status" value="1"/>
</dbReference>
<dbReference type="PANTHER" id="PTHR30469">
    <property type="entry name" value="MULTIDRUG RESISTANCE PROTEIN MDTA"/>
    <property type="match status" value="1"/>
</dbReference>
<dbReference type="SUPFAM" id="SSF111369">
    <property type="entry name" value="HlyD-like secretion proteins"/>
    <property type="match status" value="1"/>
</dbReference>
<dbReference type="Gene3D" id="2.40.420.20">
    <property type="match status" value="1"/>
</dbReference>
<proteinExistence type="inferred from homology"/>
<dbReference type="PANTHER" id="PTHR30469:SF15">
    <property type="entry name" value="HLYD FAMILY OF SECRETION PROTEINS"/>
    <property type="match status" value="1"/>
</dbReference>
<evidence type="ECO:0000256" key="1">
    <source>
        <dbReference type="ARBA" id="ARBA00009477"/>
    </source>
</evidence>
<dbReference type="InterPro" id="IPR058792">
    <property type="entry name" value="Beta-barrel_RND_2"/>
</dbReference>
<name>A0A644TMJ7_9ZZZZ</name>
<evidence type="ECO:0000259" key="3">
    <source>
        <dbReference type="Pfam" id="PF25973"/>
    </source>
</evidence>
<evidence type="ECO:0000313" key="5">
    <source>
        <dbReference type="EMBL" id="MPL68104.1"/>
    </source>
</evidence>
<comment type="similarity">
    <text evidence="1">Belongs to the membrane fusion protein (MFP) (TC 8.A.1) family.</text>
</comment>
<dbReference type="Pfam" id="PF25989">
    <property type="entry name" value="YknX_C"/>
    <property type="match status" value="1"/>
</dbReference>
<dbReference type="Gene3D" id="2.40.30.170">
    <property type="match status" value="1"/>
</dbReference>
<gene>
    <name evidence="5" type="primary">mdtA_7</name>
    <name evidence="5" type="ORF">SDC9_13817</name>
</gene>
<dbReference type="EMBL" id="VSSQ01000040">
    <property type="protein sequence ID" value="MPL68104.1"/>
    <property type="molecule type" value="Genomic_DNA"/>
</dbReference>
<feature type="domain" description="CusB-like beta-barrel" evidence="2">
    <location>
        <begin position="213"/>
        <end position="288"/>
    </location>
</feature>
<feature type="domain" description="CzcB-like barrel-sandwich hybrid" evidence="3">
    <location>
        <begin position="69"/>
        <end position="209"/>
    </location>
</feature>
<organism evidence="5">
    <name type="scientific">bioreactor metagenome</name>
    <dbReference type="NCBI Taxonomy" id="1076179"/>
    <lineage>
        <taxon>unclassified sequences</taxon>
        <taxon>metagenomes</taxon>
        <taxon>ecological metagenomes</taxon>
    </lineage>
</organism>
<feature type="domain" description="YknX-like C-terminal permuted SH3-like" evidence="4">
    <location>
        <begin position="295"/>
        <end position="361"/>
    </location>
</feature>
<sequence>MKGFKLKYWAIPVVLFIGLLIVFKSGAFSSAKTQQIANAGVNVRVVDAQYVNTVPKLMLNGSIEGQTSASISAKISGRIEQVMVVEGQQVKAGDPLVKLESVELANSVRTAGDAVTKAQVNYDLALIDYNRYQKLYGQGAVSQQQLDTAQAKLRIAEADLSSASSSRSSAQQQYGYGVIAAPVDGLVANVTATVGQVVSPGASLMMVQDINQVYAVINVEQKDVALVQLGQKAEVTVDGYTDRIFNGTVDLMNPEAGAGNRMFRTKVKIDNNDGALKAGMFAKVQLATGEAVEILTVPQAAVIQKQGLYYVFTVENDKVVRHQVEIGQVAGEVIQIKAGIEAGAKVAVTNISQLKDGETVRIVE</sequence>
<dbReference type="AlphaFoldDB" id="A0A644TMJ7"/>
<protein>
    <submittedName>
        <fullName evidence="5">Multidrug resistance protein MdtA</fullName>
    </submittedName>
</protein>
<dbReference type="GO" id="GO:1990281">
    <property type="term" value="C:efflux pump complex"/>
    <property type="evidence" value="ECO:0007669"/>
    <property type="project" value="TreeGrafter"/>
</dbReference>
<dbReference type="InterPro" id="IPR006143">
    <property type="entry name" value="RND_pump_MFP"/>
</dbReference>
<accession>A0A644TMJ7</accession>
<comment type="caution">
    <text evidence="5">The sequence shown here is derived from an EMBL/GenBank/DDBJ whole genome shotgun (WGS) entry which is preliminary data.</text>
</comment>
<evidence type="ECO:0000259" key="2">
    <source>
        <dbReference type="Pfam" id="PF25954"/>
    </source>
</evidence>
<dbReference type="Pfam" id="PF25973">
    <property type="entry name" value="BSH_CzcB"/>
    <property type="match status" value="1"/>
</dbReference>
<dbReference type="Gene3D" id="2.40.50.100">
    <property type="match status" value="1"/>
</dbReference>
<evidence type="ECO:0000259" key="4">
    <source>
        <dbReference type="Pfam" id="PF25989"/>
    </source>
</evidence>
<dbReference type="InterPro" id="IPR058647">
    <property type="entry name" value="BSH_CzcB-like"/>
</dbReference>
<reference evidence="5" key="1">
    <citation type="submission" date="2019-08" db="EMBL/GenBank/DDBJ databases">
        <authorList>
            <person name="Kucharzyk K."/>
            <person name="Murdoch R.W."/>
            <person name="Higgins S."/>
            <person name="Loffler F."/>
        </authorList>
    </citation>
    <scope>NUCLEOTIDE SEQUENCE</scope>
</reference>
<dbReference type="Gene3D" id="1.10.287.470">
    <property type="entry name" value="Helix hairpin bin"/>
    <property type="match status" value="1"/>
</dbReference>
<dbReference type="InterPro" id="IPR058637">
    <property type="entry name" value="YknX-like_C"/>
</dbReference>
<dbReference type="GO" id="GO:0015562">
    <property type="term" value="F:efflux transmembrane transporter activity"/>
    <property type="evidence" value="ECO:0007669"/>
    <property type="project" value="TreeGrafter"/>
</dbReference>